<feature type="domain" description="RNase H type-1" evidence="2">
    <location>
        <begin position="7"/>
        <end position="87"/>
    </location>
</feature>
<comment type="caution">
    <text evidence="3">The sequence shown here is derived from an EMBL/GenBank/DDBJ whole genome shotgun (WGS) entry which is preliminary data.</text>
</comment>
<dbReference type="EMBL" id="BAABME010003115">
    <property type="protein sequence ID" value="GAA0157478.1"/>
    <property type="molecule type" value="Genomic_DNA"/>
</dbReference>
<sequence>MEYALRFNFETTNNAAEHKAMLAGLELVLSLGVQQILVRGDSKLIMDQIKGDCGIKSESLLKYHAKATTLAKKFAHIVFEHIPREETKKQPGARGLENYHYQILKRGTIAQQPCGGEENTTSKPQILCVAGTPISRILGSKIQRSFIDQRFNGVKNRTGWCGLPPPIFPQPPTTASGEALLPPPRSAPYLQGVGPPLGREKT</sequence>
<evidence type="ECO:0000313" key="4">
    <source>
        <dbReference type="Proteomes" id="UP001454036"/>
    </source>
</evidence>
<dbReference type="InterPro" id="IPR002156">
    <property type="entry name" value="RNaseH_domain"/>
</dbReference>
<dbReference type="CDD" id="cd09279">
    <property type="entry name" value="RNase_HI_like"/>
    <property type="match status" value="1"/>
</dbReference>
<dbReference type="Gene3D" id="3.30.420.10">
    <property type="entry name" value="Ribonuclease H-like superfamily/Ribonuclease H"/>
    <property type="match status" value="1"/>
</dbReference>
<dbReference type="PANTHER" id="PTHR48475:SF1">
    <property type="entry name" value="RNASE H TYPE-1 DOMAIN-CONTAINING PROTEIN"/>
    <property type="match status" value="1"/>
</dbReference>
<dbReference type="GO" id="GO:0004523">
    <property type="term" value="F:RNA-DNA hybrid ribonuclease activity"/>
    <property type="evidence" value="ECO:0007669"/>
    <property type="project" value="InterPro"/>
</dbReference>
<feature type="region of interest" description="Disordered" evidence="1">
    <location>
        <begin position="171"/>
        <end position="202"/>
    </location>
</feature>
<dbReference type="InterPro" id="IPR036397">
    <property type="entry name" value="RNaseH_sf"/>
</dbReference>
<dbReference type="GO" id="GO:0003676">
    <property type="term" value="F:nucleic acid binding"/>
    <property type="evidence" value="ECO:0007669"/>
    <property type="project" value="InterPro"/>
</dbReference>
<proteinExistence type="predicted"/>
<keyword evidence="4" id="KW-1185">Reference proteome</keyword>
<dbReference type="Proteomes" id="UP001454036">
    <property type="component" value="Unassembled WGS sequence"/>
</dbReference>
<dbReference type="Pfam" id="PF13456">
    <property type="entry name" value="RVT_3"/>
    <property type="match status" value="1"/>
</dbReference>
<evidence type="ECO:0000256" key="1">
    <source>
        <dbReference type="SAM" id="MobiDB-lite"/>
    </source>
</evidence>
<accession>A0AAV3Q1S3</accession>
<protein>
    <recommendedName>
        <fullName evidence="2">RNase H type-1 domain-containing protein</fullName>
    </recommendedName>
</protein>
<gene>
    <name evidence="3" type="ORF">LIER_14736</name>
</gene>
<dbReference type="SUPFAM" id="SSF53098">
    <property type="entry name" value="Ribonuclease H-like"/>
    <property type="match status" value="1"/>
</dbReference>
<dbReference type="AlphaFoldDB" id="A0AAV3Q1S3"/>
<organism evidence="3 4">
    <name type="scientific">Lithospermum erythrorhizon</name>
    <name type="common">Purple gromwell</name>
    <name type="synonym">Lithospermum officinale var. erythrorhizon</name>
    <dbReference type="NCBI Taxonomy" id="34254"/>
    <lineage>
        <taxon>Eukaryota</taxon>
        <taxon>Viridiplantae</taxon>
        <taxon>Streptophyta</taxon>
        <taxon>Embryophyta</taxon>
        <taxon>Tracheophyta</taxon>
        <taxon>Spermatophyta</taxon>
        <taxon>Magnoliopsida</taxon>
        <taxon>eudicotyledons</taxon>
        <taxon>Gunneridae</taxon>
        <taxon>Pentapetalae</taxon>
        <taxon>asterids</taxon>
        <taxon>lamiids</taxon>
        <taxon>Boraginales</taxon>
        <taxon>Boraginaceae</taxon>
        <taxon>Boraginoideae</taxon>
        <taxon>Lithospermeae</taxon>
        <taxon>Lithospermum</taxon>
    </lineage>
</organism>
<name>A0AAV3Q1S3_LITER</name>
<evidence type="ECO:0000259" key="2">
    <source>
        <dbReference type="Pfam" id="PF13456"/>
    </source>
</evidence>
<reference evidence="3 4" key="1">
    <citation type="submission" date="2024-01" db="EMBL/GenBank/DDBJ databases">
        <title>The complete chloroplast genome sequence of Lithospermum erythrorhizon: insights into the phylogenetic relationship among Boraginaceae species and the maternal lineages of purple gromwells.</title>
        <authorList>
            <person name="Okada T."/>
            <person name="Watanabe K."/>
        </authorList>
    </citation>
    <scope>NUCLEOTIDE SEQUENCE [LARGE SCALE GENOMIC DNA]</scope>
</reference>
<dbReference type="PANTHER" id="PTHR48475">
    <property type="entry name" value="RIBONUCLEASE H"/>
    <property type="match status" value="1"/>
</dbReference>
<dbReference type="InterPro" id="IPR012337">
    <property type="entry name" value="RNaseH-like_sf"/>
</dbReference>
<evidence type="ECO:0000313" key="3">
    <source>
        <dbReference type="EMBL" id="GAA0157478.1"/>
    </source>
</evidence>